<keyword evidence="5" id="KW-0547">Nucleotide-binding</keyword>
<dbReference type="PANTHER" id="PTHR43381">
    <property type="entry name" value="TRANSLATION INITIATION FACTOR IF-2-RELATED"/>
    <property type="match status" value="1"/>
</dbReference>
<dbReference type="InterPro" id="IPR013575">
    <property type="entry name" value="IF2_assoc_dom_bac"/>
</dbReference>
<dbReference type="InterPro" id="IPR044145">
    <property type="entry name" value="IF2_II"/>
</dbReference>
<dbReference type="Gene3D" id="2.40.30.10">
    <property type="entry name" value="Translation factors"/>
    <property type="match status" value="2"/>
</dbReference>
<dbReference type="InterPro" id="IPR036925">
    <property type="entry name" value="TIF_IF2_dom3_sf"/>
</dbReference>
<evidence type="ECO:0000256" key="3">
    <source>
        <dbReference type="ARBA" id="ARBA00022490"/>
    </source>
</evidence>
<feature type="compositionally biased region" description="Basic and acidic residues" evidence="8">
    <location>
        <begin position="112"/>
        <end position="127"/>
    </location>
</feature>
<sequence length="882" mass="94956">MANTTIKDFAEAAGIPVDRLLTQLNEAGIEGRNASSTFSREDMSTLVEHLRKAAGRGDSEAGPGPKQITLKRKSHSQIRVPGGAGGRGSRGSTGGRTVNVEVRKKRTYVKRSVVEAEQHERDARVLEEALDDALARPDAQPEPQPQASETAVSTEAAGEASVPEQAEAGEQSTSEAEEAPAAEETPAEEAEPVAEPEPVDEATAADEAEETEEANESEAQRQKEIEEEKERKRLEAEAKREREAEERAARKAAKGKGKARKKGAETKGAGGRGRRGGRRAGGAAEQLQHGFERPTQPVVREVEVPESITVGDLAQRMSVKAADLIKEMMKQGVMATINQAIDQDTAVLLVEELGHRPKVVNENAAEEEILAQAEEPEGEREPRAPVVTIMGHVDHGKTSLLDHIRRTKVASGEAGGITQHIGAYHVKTDQGMVTFLDTPGHEAFTAMRARGAQVTDVVILVVSADDGVMPQTQEAIKHARAAGVPIVVAVNKIDKPGADPDRVRQELTQFEVIPEEWGGDTQFVNVSAVTGQGIDALLEALLLQSELLELKAVVDCPANGVVIESSLDKGRGPVATVLVRNGVLHTGDVILSGTEYGRVRAMLDEGGNRVDDAGPSTPVVVLGLSGLPEAGDEVLVLEDERKAREIAEGRREKSRDKRLQAQKAAKMDELFSQMGEGEVKTVNLVIKGDVQGSVEALGQSLQNLSNDEVKIKVVSSGVGAINEGDVNLALASEALLIGFNVRADGKARKAAQENDVELHYYSVIYDAIDQLRNAISGMLEPEVREEIIGQAAVMDVFRSSKLGQIAGCLVEEGVVRRNNPIRVLRDNVVIFEGALESLRRHKDDVNEVRAGTECGIGVKNYNDVKVGDQIECYERVEIRREL</sequence>
<dbReference type="EMBL" id="MN079079">
    <property type="protein sequence ID" value="QEA04071.1"/>
    <property type="molecule type" value="Genomic_DNA"/>
</dbReference>
<feature type="compositionally biased region" description="Acidic residues" evidence="8">
    <location>
        <begin position="175"/>
        <end position="216"/>
    </location>
</feature>
<evidence type="ECO:0000256" key="2">
    <source>
        <dbReference type="ARBA" id="ARBA00007733"/>
    </source>
</evidence>
<dbReference type="InterPro" id="IPR006847">
    <property type="entry name" value="IF2_N"/>
</dbReference>
<dbReference type="Gene3D" id="3.30.56.50">
    <property type="entry name" value="Putative DNA-binding domain, N-terminal subdomain of bacterial translation initiation factor IF2"/>
    <property type="match status" value="1"/>
</dbReference>
<dbReference type="FunFam" id="2.40.30.10:FF:000007">
    <property type="entry name" value="Translation initiation factor IF-2"/>
    <property type="match status" value="1"/>
</dbReference>
<dbReference type="InterPro" id="IPR009061">
    <property type="entry name" value="DNA-bd_dom_put_sf"/>
</dbReference>
<dbReference type="Pfam" id="PF11987">
    <property type="entry name" value="IF-2"/>
    <property type="match status" value="1"/>
</dbReference>
<dbReference type="SUPFAM" id="SSF52156">
    <property type="entry name" value="Initiation factor IF2/eIF5b, domain 3"/>
    <property type="match status" value="1"/>
</dbReference>
<evidence type="ECO:0000259" key="9">
    <source>
        <dbReference type="PROSITE" id="PS51722"/>
    </source>
</evidence>
<gene>
    <name evidence="10" type="primary">infB</name>
    <name evidence="10" type="ORF">KBTEX_00374</name>
</gene>
<dbReference type="Gene3D" id="3.40.50.300">
    <property type="entry name" value="P-loop containing nucleotide triphosphate hydrolases"/>
    <property type="match status" value="1"/>
</dbReference>
<dbReference type="SUPFAM" id="SSF52540">
    <property type="entry name" value="P-loop containing nucleoside triphosphate hydrolases"/>
    <property type="match status" value="1"/>
</dbReference>
<organism evidence="10">
    <name type="scientific">uncultured organism</name>
    <dbReference type="NCBI Taxonomy" id="155900"/>
    <lineage>
        <taxon>unclassified sequences</taxon>
        <taxon>environmental samples</taxon>
    </lineage>
</organism>
<keyword evidence="3" id="KW-0963">Cytoplasm</keyword>
<dbReference type="FunFam" id="3.40.50.300:FF:000019">
    <property type="entry name" value="Translation initiation factor IF-2"/>
    <property type="match status" value="1"/>
</dbReference>
<dbReference type="HAMAP" id="MF_00100_B">
    <property type="entry name" value="IF_2_B"/>
    <property type="match status" value="1"/>
</dbReference>
<dbReference type="InterPro" id="IPR005225">
    <property type="entry name" value="Small_GTP-bd"/>
</dbReference>
<protein>
    <submittedName>
        <fullName evidence="10">Translation initiation factor IF-2</fullName>
    </submittedName>
</protein>
<dbReference type="NCBIfam" id="TIGR00231">
    <property type="entry name" value="small_GTP"/>
    <property type="match status" value="1"/>
</dbReference>
<dbReference type="Pfam" id="PF03144">
    <property type="entry name" value="GTP_EFTU_D2"/>
    <property type="match status" value="1"/>
</dbReference>
<evidence type="ECO:0000256" key="5">
    <source>
        <dbReference type="ARBA" id="ARBA00022741"/>
    </source>
</evidence>
<keyword evidence="6" id="KW-0648">Protein biosynthesis</keyword>
<feature type="region of interest" description="Disordered" evidence="8">
    <location>
        <begin position="53"/>
        <end position="295"/>
    </location>
</feature>
<feature type="compositionally biased region" description="Basic residues" evidence="8">
    <location>
        <begin position="250"/>
        <end position="261"/>
    </location>
</feature>
<dbReference type="Pfam" id="PF00009">
    <property type="entry name" value="GTP_EFTU"/>
    <property type="match status" value="1"/>
</dbReference>
<feature type="compositionally biased region" description="Gly residues" evidence="8">
    <location>
        <begin position="82"/>
        <end position="94"/>
    </location>
</feature>
<evidence type="ECO:0000256" key="4">
    <source>
        <dbReference type="ARBA" id="ARBA00022540"/>
    </source>
</evidence>
<name>A0A5B8R6J9_9ZZZZ</name>
<evidence type="ECO:0000313" key="10">
    <source>
        <dbReference type="EMBL" id="QEA04071.1"/>
    </source>
</evidence>
<keyword evidence="4 10" id="KW-0396">Initiation factor</keyword>
<comment type="similarity">
    <text evidence="2">Belongs to the TRAFAC class translation factor GTPase superfamily. Classic translation factor GTPase family. IF-2 subfamily.</text>
</comment>
<dbReference type="GO" id="GO:0003924">
    <property type="term" value="F:GTPase activity"/>
    <property type="evidence" value="ECO:0007669"/>
    <property type="project" value="InterPro"/>
</dbReference>
<dbReference type="InterPro" id="IPR004161">
    <property type="entry name" value="EFTu-like_2"/>
</dbReference>
<dbReference type="CDD" id="cd03702">
    <property type="entry name" value="IF2_mtIF2_II"/>
    <property type="match status" value="1"/>
</dbReference>
<dbReference type="InterPro" id="IPR000178">
    <property type="entry name" value="TF_IF2_bacterial-like"/>
</dbReference>
<dbReference type="PANTHER" id="PTHR43381:SF5">
    <property type="entry name" value="TR-TYPE G DOMAIN-CONTAINING PROTEIN"/>
    <property type="match status" value="1"/>
</dbReference>
<dbReference type="AlphaFoldDB" id="A0A5B8R6J9"/>
<dbReference type="GO" id="GO:0005525">
    <property type="term" value="F:GTP binding"/>
    <property type="evidence" value="ECO:0007669"/>
    <property type="project" value="UniProtKB-KW"/>
</dbReference>
<dbReference type="InterPro" id="IPR027417">
    <property type="entry name" value="P-loop_NTPase"/>
</dbReference>
<comment type="subcellular location">
    <subcellularLocation>
        <location evidence="1">Cytoplasm</location>
    </subcellularLocation>
</comment>
<dbReference type="CDD" id="cd03692">
    <property type="entry name" value="mtIF2_IVc"/>
    <property type="match status" value="1"/>
</dbReference>
<keyword evidence="7" id="KW-0342">GTP-binding</keyword>
<dbReference type="Pfam" id="PF04760">
    <property type="entry name" value="IF2_N"/>
    <property type="match status" value="2"/>
</dbReference>
<dbReference type="CDD" id="cd01887">
    <property type="entry name" value="IF2_eIF5B"/>
    <property type="match status" value="1"/>
</dbReference>
<evidence type="ECO:0000256" key="6">
    <source>
        <dbReference type="ARBA" id="ARBA00022917"/>
    </source>
</evidence>
<proteinExistence type="inferred from homology"/>
<evidence type="ECO:0000256" key="7">
    <source>
        <dbReference type="ARBA" id="ARBA00023134"/>
    </source>
</evidence>
<evidence type="ECO:0000256" key="8">
    <source>
        <dbReference type="SAM" id="MobiDB-lite"/>
    </source>
</evidence>
<accession>A0A5B8R6J9</accession>
<dbReference type="SUPFAM" id="SSF50447">
    <property type="entry name" value="Translation proteins"/>
    <property type="match status" value="2"/>
</dbReference>
<evidence type="ECO:0000256" key="1">
    <source>
        <dbReference type="ARBA" id="ARBA00004496"/>
    </source>
</evidence>
<dbReference type="FunFam" id="2.40.30.10:FF:000008">
    <property type="entry name" value="Translation initiation factor IF-2"/>
    <property type="match status" value="1"/>
</dbReference>
<dbReference type="PROSITE" id="PS51722">
    <property type="entry name" value="G_TR_2"/>
    <property type="match status" value="1"/>
</dbReference>
<dbReference type="NCBIfam" id="TIGR00487">
    <property type="entry name" value="IF-2"/>
    <property type="match status" value="1"/>
</dbReference>
<dbReference type="InterPro" id="IPR015760">
    <property type="entry name" value="TIF_IF2"/>
</dbReference>
<dbReference type="InterPro" id="IPR000795">
    <property type="entry name" value="T_Tr_GTP-bd_dom"/>
</dbReference>
<dbReference type="SUPFAM" id="SSF46955">
    <property type="entry name" value="Putative DNA-binding domain"/>
    <property type="match status" value="1"/>
</dbReference>
<dbReference type="Pfam" id="PF22042">
    <property type="entry name" value="EF-G_D2"/>
    <property type="match status" value="1"/>
</dbReference>
<dbReference type="PROSITE" id="PS01176">
    <property type="entry name" value="IF2"/>
    <property type="match status" value="1"/>
</dbReference>
<dbReference type="FunFam" id="3.40.50.10050:FF:000001">
    <property type="entry name" value="Translation initiation factor IF-2"/>
    <property type="match status" value="1"/>
</dbReference>
<dbReference type="Gene3D" id="3.40.50.10050">
    <property type="entry name" value="Translation initiation factor IF- 2, domain 3"/>
    <property type="match status" value="1"/>
</dbReference>
<dbReference type="InterPro" id="IPR023115">
    <property type="entry name" value="TIF_IF2_dom3"/>
</dbReference>
<feature type="compositionally biased region" description="Basic and acidic residues" evidence="8">
    <location>
        <begin position="218"/>
        <end position="249"/>
    </location>
</feature>
<reference evidence="10" key="1">
    <citation type="submission" date="2019-06" db="EMBL/GenBank/DDBJ databases">
        <authorList>
            <person name="Murdoch R.W."/>
            <person name="Fathepure B."/>
        </authorList>
    </citation>
    <scope>NUCLEOTIDE SEQUENCE</scope>
</reference>
<feature type="domain" description="Tr-type G" evidence="9">
    <location>
        <begin position="382"/>
        <end position="551"/>
    </location>
</feature>
<dbReference type="InterPro" id="IPR009000">
    <property type="entry name" value="Transl_B-barrel_sf"/>
</dbReference>
<dbReference type="Pfam" id="PF08364">
    <property type="entry name" value="IF2_assoc"/>
    <property type="match status" value="1"/>
</dbReference>
<dbReference type="InterPro" id="IPR053905">
    <property type="entry name" value="EF-G-like_DII"/>
</dbReference>